<proteinExistence type="predicted"/>
<accession>A0A0N0ZYT0</accession>
<sequence>MGLFKKKEKKEEKSKSNVLLAMPMFNNGETFDLEKVIAYLLSDWGIEATDINGSSETVSFSVQGETVVLGTIAAQIPWGDIQGAAQYAYNWPTAEADLEDHNSHLIVTILSNNTNHKERFGILTKVLTAILATSNCIGVYQGSQSLLIPKEQYLDSAEALKSDVVPLDLWVYIGVRRGEKGNSAYSYGLTTFDKLEMEFVNAPLELRELHTYLSEICGYVIKSNVTFKSGETLGFTAEQKIKIVQSKGVFVEGESFKFEL</sequence>
<protein>
    <recommendedName>
        <fullName evidence="1">DUF4261 domain-containing protein</fullName>
    </recommendedName>
</protein>
<organism evidence="2 3">
    <name type="scientific">Chryseobacterium indologenes</name>
    <name type="common">Flavobacterium indologenes</name>
    <dbReference type="NCBI Taxonomy" id="253"/>
    <lineage>
        <taxon>Bacteria</taxon>
        <taxon>Pseudomonadati</taxon>
        <taxon>Bacteroidota</taxon>
        <taxon>Flavobacteriia</taxon>
        <taxon>Flavobacteriales</taxon>
        <taxon>Weeksellaceae</taxon>
        <taxon>Chryseobacterium group</taxon>
        <taxon>Chryseobacterium</taxon>
    </lineage>
</organism>
<reference evidence="2 3" key="1">
    <citation type="journal article" date="2015" name="Genom Data">
        <title>Draft genome sequence of a multidrug-resistant Chryseobacterium indologenes isolate from Malaysia.</title>
        <authorList>
            <person name="Yu C.Y."/>
            <person name="Ang G.Y."/>
            <person name="Cheng H.J."/>
            <person name="Cheong Y.M."/>
            <person name="Yin W.F."/>
            <person name="Chan K.G."/>
        </authorList>
    </citation>
    <scope>NUCLEOTIDE SEQUENCE [LARGE SCALE GENOMIC DNA]</scope>
    <source>
        <strain evidence="2 3">CI_885</strain>
    </source>
</reference>
<name>A0A0N0ZYT0_CHRID</name>
<evidence type="ECO:0000259" key="1">
    <source>
        <dbReference type="Pfam" id="PF14080"/>
    </source>
</evidence>
<dbReference type="EMBL" id="LJOD01000001">
    <property type="protein sequence ID" value="KPE52835.1"/>
    <property type="molecule type" value="Genomic_DNA"/>
</dbReference>
<reference evidence="3" key="2">
    <citation type="submission" date="2015-09" db="EMBL/GenBank/DDBJ databases">
        <title>Draft genome sequence of a multidrug-resistant Chryseobacterium indologenes isolate from Malaysia.</title>
        <authorList>
            <person name="Yu C.Y."/>
            <person name="Ang G.Y."/>
            <person name="Chan K.-G."/>
        </authorList>
    </citation>
    <scope>NUCLEOTIDE SEQUENCE [LARGE SCALE GENOMIC DNA]</scope>
    <source>
        <strain evidence="3">CI_885</strain>
    </source>
</reference>
<evidence type="ECO:0000313" key="2">
    <source>
        <dbReference type="EMBL" id="KPE52835.1"/>
    </source>
</evidence>
<gene>
    <name evidence="2" type="ORF">AOB46_02225</name>
</gene>
<dbReference type="Proteomes" id="UP000037953">
    <property type="component" value="Unassembled WGS sequence"/>
</dbReference>
<dbReference type="InterPro" id="IPR025357">
    <property type="entry name" value="DUF4261"/>
</dbReference>
<evidence type="ECO:0000313" key="3">
    <source>
        <dbReference type="Proteomes" id="UP000037953"/>
    </source>
</evidence>
<dbReference type="AlphaFoldDB" id="A0A0N0ZYT0"/>
<dbReference type="PATRIC" id="fig|253.9.peg.468"/>
<comment type="caution">
    <text evidence="2">The sequence shown here is derived from an EMBL/GenBank/DDBJ whole genome shotgun (WGS) entry which is preliminary data.</text>
</comment>
<dbReference type="RefSeq" id="WP_062696401.1">
    <property type="nucleotide sequence ID" value="NZ_LJOD01000001.1"/>
</dbReference>
<dbReference type="OrthoDB" id="4827574at2"/>
<dbReference type="Pfam" id="PF14080">
    <property type="entry name" value="DUF4261"/>
    <property type="match status" value="1"/>
</dbReference>
<feature type="domain" description="DUF4261" evidence="1">
    <location>
        <begin position="185"/>
        <end position="258"/>
    </location>
</feature>